<name>A0ABT3KYG9_9BURK</name>
<comment type="caution">
    <text evidence="2">The sequence shown here is derived from an EMBL/GenBank/DDBJ whole genome shotgun (WGS) entry which is preliminary data.</text>
</comment>
<organism evidence="2 3">
    <name type="scientific">Verminephrobacter aporrectodeae subsp. tuberculatae</name>
    <dbReference type="NCBI Taxonomy" id="1110392"/>
    <lineage>
        <taxon>Bacteria</taxon>
        <taxon>Pseudomonadati</taxon>
        <taxon>Pseudomonadota</taxon>
        <taxon>Betaproteobacteria</taxon>
        <taxon>Burkholderiales</taxon>
        <taxon>Comamonadaceae</taxon>
        <taxon>Verminephrobacter</taxon>
    </lineage>
</organism>
<dbReference type="EMBL" id="QZCW01000004">
    <property type="protein sequence ID" value="MCW5323398.1"/>
    <property type="molecule type" value="Genomic_DNA"/>
</dbReference>
<protein>
    <recommendedName>
        <fullName evidence="4">PH domain-containing protein</fullName>
    </recommendedName>
</protein>
<accession>A0ABT3KYG9</accession>
<reference evidence="3" key="1">
    <citation type="submission" date="2023-07" db="EMBL/GenBank/DDBJ databases">
        <title>Verminephrobacter genomes.</title>
        <authorList>
            <person name="Lund M.B."/>
        </authorList>
    </citation>
    <scope>NUCLEOTIDE SEQUENCE [LARGE SCALE GENOMIC DNA]</scope>
    <source>
        <strain evidence="3">AtM5-05</strain>
    </source>
</reference>
<feature type="transmembrane region" description="Helical" evidence="1">
    <location>
        <begin position="30"/>
        <end position="49"/>
    </location>
</feature>
<dbReference type="Proteomes" id="UP001208935">
    <property type="component" value="Unassembled WGS sequence"/>
</dbReference>
<keyword evidence="3" id="KW-1185">Reference proteome</keyword>
<evidence type="ECO:0000313" key="3">
    <source>
        <dbReference type="Proteomes" id="UP001208935"/>
    </source>
</evidence>
<keyword evidence="1" id="KW-1133">Transmembrane helix</keyword>
<evidence type="ECO:0000313" key="2">
    <source>
        <dbReference type="EMBL" id="MCW5323398.1"/>
    </source>
</evidence>
<keyword evidence="1" id="KW-0472">Membrane</keyword>
<gene>
    <name evidence="2" type="ORF">D5039_20320</name>
</gene>
<evidence type="ECO:0000256" key="1">
    <source>
        <dbReference type="SAM" id="Phobius"/>
    </source>
</evidence>
<sequence length="141" mass="15861">MSWVAYVRPVLVFFLLSALGVVLGTLNPSLGVVVALVALAIFVYQVLYLRSMILFTDDDGVWFFRGVFPWNKGITGVKWRDVEDAVFFTGFVSWAFNSYSIRVGHRFTKASELVIPNVRDGHNAVVHINEVHLARLGDSDR</sequence>
<proteinExistence type="predicted"/>
<evidence type="ECO:0008006" key="4">
    <source>
        <dbReference type="Google" id="ProtNLM"/>
    </source>
</evidence>
<keyword evidence="1" id="KW-0812">Transmembrane</keyword>